<dbReference type="KEGG" id="mlil:QLS71_010580"/>
<evidence type="ECO:0000313" key="6">
    <source>
        <dbReference type="EMBL" id="XBL12775.1"/>
    </source>
</evidence>
<dbReference type="GO" id="GO:0016491">
    <property type="term" value="F:oxidoreductase activity"/>
    <property type="evidence" value="ECO:0007669"/>
    <property type="project" value="InterPro"/>
</dbReference>
<dbReference type="SUPFAM" id="SSF63380">
    <property type="entry name" value="Riboflavin synthase domain-like"/>
    <property type="match status" value="1"/>
</dbReference>
<reference evidence="6" key="1">
    <citation type="submission" date="2024-04" db="EMBL/GenBank/DDBJ databases">
        <title>Mariniflexile litorale, isolated from the shallow sediments of the Sea of Japan.</title>
        <authorList>
            <person name="Romanenko L."/>
            <person name="Isaeva M."/>
        </authorList>
    </citation>
    <scope>NUCLEOTIDE SEQUENCE [LARGE SCALE GENOMIC DNA]</scope>
    <source>
        <strain evidence="6">KMM 9835</strain>
    </source>
</reference>
<dbReference type="Gene3D" id="2.40.30.10">
    <property type="entry name" value="Translation factors"/>
    <property type="match status" value="1"/>
</dbReference>
<dbReference type="PANTHER" id="PTHR19384:SF17">
    <property type="entry name" value="NADPH--CYTOCHROME P450 REDUCTASE"/>
    <property type="match status" value="1"/>
</dbReference>
<dbReference type="GO" id="GO:0050660">
    <property type="term" value="F:flavin adenine dinucleotide binding"/>
    <property type="evidence" value="ECO:0007669"/>
    <property type="project" value="TreeGrafter"/>
</dbReference>
<feature type="transmembrane region" description="Helical" evidence="3">
    <location>
        <begin position="297"/>
        <end position="322"/>
    </location>
</feature>
<dbReference type="GO" id="GO:0005829">
    <property type="term" value="C:cytosol"/>
    <property type="evidence" value="ECO:0007669"/>
    <property type="project" value="TreeGrafter"/>
</dbReference>
<feature type="domain" description="FAD-binding FR-type" evidence="5">
    <location>
        <begin position="494"/>
        <end position="594"/>
    </location>
</feature>
<dbReference type="Proteomes" id="UP001224325">
    <property type="component" value="Chromosome"/>
</dbReference>
<dbReference type="InterPro" id="IPR039261">
    <property type="entry name" value="FNR_nucleotide-bd"/>
</dbReference>
<dbReference type="Gene3D" id="3.40.50.360">
    <property type="match status" value="1"/>
</dbReference>
<evidence type="ECO:0000313" key="7">
    <source>
        <dbReference type="Proteomes" id="UP001224325"/>
    </source>
</evidence>
<dbReference type="Pfam" id="PF00258">
    <property type="entry name" value="Flavodoxin_1"/>
    <property type="match status" value="1"/>
</dbReference>
<dbReference type="EC" id="1.6.2.4" evidence="2"/>
<keyword evidence="3" id="KW-1133">Transmembrane helix</keyword>
<dbReference type="PROSITE" id="PS50902">
    <property type="entry name" value="FLAVODOXIN_LIKE"/>
    <property type="match status" value="1"/>
</dbReference>
<dbReference type="EMBL" id="CP155618">
    <property type="protein sequence ID" value="XBL12775.1"/>
    <property type="molecule type" value="Genomic_DNA"/>
</dbReference>
<dbReference type="PANTHER" id="PTHR19384">
    <property type="entry name" value="NITRIC OXIDE SYNTHASE-RELATED"/>
    <property type="match status" value="1"/>
</dbReference>
<dbReference type="PROSITE" id="PS51384">
    <property type="entry name" value="FAD_FR"/>
    <property type="match status" value="1"/>
</dbReference>
<keyword evidence="1" id="KW-0285">Flavoprotein</keyword>
<evidence type="ECO:0000259" key="5">
    <source>
        <dbReference type="PROSITE" id="PS51384"/>
    </source>
</evidence>
<keyword evidence="3" id="KW-0472">Membrane</keyword>
<feature type="transmembrane region" description="Helical" evidence="3">
    <location>
        <begin position="12"/>
        <end position="33"/>
    </location>
</feature>
<evidence type="ECO:0000256" key="1">
    <source>
        <dbReference type="ARBA" id="ARBA00022630"/>
    </source>
</evidence>
<evidence type="ECO:0000256" key="2">
    <source>
        <dbReference type="ARBA" id="ARBA00023797"/>
    </source>
</evidence>
<feature type="domain" description="Flavodoxin-like" evidence="4">
    <location>
        <begin position="340"/>
        <end position="476"/>
    </location>
</feature>
<dbReference type="RefSeq" id="WP_308992942.1">
    <property type="nucleotide sequence ID" value="NZ_CP155618.1"/>
</dbReference>
<name>A0AAU7EC80_9FLAO</name>
<feature type="transmembrane region" description="Helical" evidence="3">
    <location>
        <begin position="173"/>
        <end position="196"/>
    </location>
</feature>
<organism evidence="6 7">
    <name type="scientific">Mariniflexile litorale</name>
    <dbReference type="NCBI Taxonomy" id="3045158"/>
    <lineage>
        <taxon>Bacteria</taxon>
        <taxon>Pseudomonadati</taxon>
        <taxon>Bacteroidota</taxon>
        <taxon>Flavobacteriia</taxon>
        <taxon>Flavobacteriales</taxon>
        <taxon>Flavobacteriaceae</taxon>
        <taxon>Mariniflexile</taxon>
    </lineage>
</organism>
<feature type="transmembrane region" description="Helical" evidence="3">
    <location>
        <begin position="131"/>
        <end position="152"/>
    </location>
</feature>
<dbReference type="InterPro" id="IPR017938">
    <property type="entry name" value="Riboflavin_synthase-like_b-brl"/>
</dbReference>
<keyword evidence="3" id="KW-0812">Transmembrane</keyword>
<dbReference type="InterPro" id="IPR005625">
    <property type="entry name" value="PepSY-ass_TM"/>
</dbReference>
<dbReference type="InterPro" id="IPR001433">
    <property type="entry name" value="OxRdtase_FAD/NAD-bd"/>
</dbReference>
<dbReference type="SUPFAM" id="SSF52218">
    <property type="entry name" value="Flavoproteins"/>
    <property type="match status" value="1"/>
</dbReference>
<dbReference type="InterPro" id="IPR008254">
    <property type="entry name" value="Flavodoxin/NO_synth"/>
</dbReference>
<dbReference type="Pfam" id="PF03929">
    <property type="entry name" value="PepSY_TM"/>
    <property type="match status" value="1"/>
</dbReference>
<dbReference type="InterPro" id="IPR017927">
    <property type="entry name" value="FAD-bd_FR_type"/>
</dbReference>
<dbReference type="AlphaFoldDB" id="A0AAU7EC80"/>
<accession>A0AAU7EC80</accession>
<protein>
    <recommendedName>
        <fullName evidence="2">NADPH--hemoprotein reductase</fullName>
        <ecNumber evidence="2">1.6.2.4</ecNumber>
    </recommendedName>
</protein>
<dbReference type="InterPro" id="IPR029039">
    <property type="entry name" value="Flavoprotein-like_sf"/>
</dbReference>
<dbReference type="SUPFAM" id="SSF52343">
    <property type="entry name" value="Ferredoxin reductase-like, C-terminal NADP-linked domain"/>
    <property type="match status" value="1"/>
</dbReference>
<dbReference type="PRINTS" id="PR00371">
    <property type="entry name" value="FPNCR"/>
</dbReference>
<dbReference type="GO" id="GO:0010181">
    <property type="term" value="F:FMN binding"/>
    <property type="evidence" value="ECO:0007669"/>
    <property type="project" value="InterPro"/>
</dbReference>
<evidence type="ECO:0000256" key="3">
    <source>
        <dbReference type="SAM" id="Phobius"/>
    </source>
</evidence>
<keyword evidence="7" id="KW-1185">Reference proteome</keyword>
<dbReference type="Gene3D" id="3.40.50.80">
    <property type="entry name" value="Nucleotide-binding domain of ferredoxin-NADP reductase (FNR) module"/>
    <property type="match status" value="1"/>
</dbReference>
<proteinExistence type="predicted"/>
<sequence length="732" mass="83580">MLSKIWRYSHFYLTVSSFLFLLLAAVTGAFLAFKPIQEKLQPYHIKNTEEASVAQLIDTLSNKYGEVLDIEVDKNYFVKTSVFSMDADIDGQFYINPFDGNKIASIPPKNDFFEFLTNFHRSLFLKTPGRVFIGIICFLLFLIAITGFLLAIKRQGGFLKFCSKIINDKSIQYNHVALGRLMLIPIIVLALSGTYLSMDRFSLLPKSEAIVTQQKSKLKNVISFSDFPVFKNTTLKDVQKLEFPFSTDEEDYFILNLHDKELKIHQKTGEVVQTTHYPFTQILAVLSFNLHTGTGSIIWSLVLFLSCIAILYFMYSGSVITFKRLSSKTKNKYNSNQCNFIILIGSENGSTKKLGKILYKSLLKAGEKVFLDDLNNYSKYPNIEQLIIITSTYGQGEPPSNAHLFLDKLKKTNINKPFDCHIIGLGSYSYLKFCEFAKEIHTQILLEENINVPSKEPLLIHNQNYEAFRNWSLVWASSSKLNLEIPKELSLKKQKETIFKIVDKQNTTDDFDETFTLTLTAKKRKKFVPGDLLAITPPNEASERLYSIGKNTNGDLLMSIKRHSHGVCSNYLNDLKPSQELKVTIKKNKEFHLPKKGKQVILIANGTGIAPFLGMIHQKTKASIYLYWGTRTKTSEELYKPQILEAIEKKTLQQYDIAFSKEESPYKYVQDLINRDEKNIAKILASGGTIMICGSITMRDDIFILLEKICNKNKLHPFEAYNNKGQILTDCY</sequence>
<dbReference type="InterPro" id="IPR001709">
    <property type="entry name" value="Flavoprot_Pyr_Nucl_cyt_Rdtase"/>
</dbReference>
<gene>
    <name evidence="6" type="ORF">QLS71_010580</name>
</gene>
<dbReference type="Pfam" id="PF00175">
    <property type="entry name" value="NAD_binding_1"/>
    <property type="match status" value="1"/>
</dbReference>
<evidence type="ECO:0000259" key="4">
    <source>
        <dbReference type="PROSITE" id="PS50902"/>
    </source>
</evidence>